<dbReference type="Pfam" id="PF01041">
    <property type="entry name" value="DegT_DnrJ_EryC1"/>
    <property type="match status" value="1"/>
</dbReference>
<dbReference type="PANTHER" id="PTHR30244:SF34">
    <property type="entry name" value="DTDP-4-AMINO-4,6-DIDEOXYGALACTOSE TRANSAMINASE"/>
    <property type="match status" value="1"/>
</dbReference>
<keyword evidence="5" id="KW-1185">Reference proteome</keyword>
<name>A0AAW9MNJ1_9FIRM</name>
<reference evidence="4 5" key="1">
    <citation type="submission" date="2024-01" db="EMBL/GenBank/DDBJ databases">
        <title>Complete genome sequence of Citroniella saccharovorans strain M6.X9, isolated from human fecal sample.</title>
        <authorList>
            <person name="Cheng G."/>
            <person name="Westerholm M."/>
            <person name="Schnurer A."/>
        </authorList>
    </citation>
    <scope>NUCLEOTIDE SEQUENCE [LARGE SCALE GENOMIC DNA]</scope>
    <source>
        <strain evidence="4 5">DSM 29873</strain>
    </source>
</reference>
<dbReference type="Proteomes" id="UP001357733">
    <property type="component" value="Unassembled WGS sequence"/>
</dbReference>
<keyword evidence="2 3" id="KW-0663">Pyridoxal phosphate</keyword>
<feature type="modified residue" description="N6-(pyridoxal phosphate)lysine" evidence="2">
    <location>
        <position position="196"/>
    </location>
</feature>
<comment type="caution">
    <text evidence="4">The sequence shown here is derived from an EMBL/GenBank/DDBJ whole genome shotgun (WGS) entry which is preliminary data.</text>
</comment>
<dbReference type="FunFam" id="3.90.1150.10:FF:000092">
    <property type="entry name" value="Capsular polysaccharide biosynthesis protein"/>
    <property type="match status" value="1"/>
</dbReference>
<dbReference type="FunFam" id="3.40.640.10:FF:000077">
    <property type="entry name" value="Spore coat polysaccharide biosynthesis protein spsC"/>
    <property type="match status" value="1"/>
</dbReference>
<dbReference type="PANTHER" id="PTHR30244">
    <property type="entry name" value="TRANSAMINASE"/>
    <property type="match status" value="1"/>
</dbReference>
<dbReference type="SUPFAM" id="SSF53383">
    <property type="entry name" value="PLP-dependent transferases"/>
    <property type="match status" value="1"/>
</dbReference>
<evidence type="ECO:0000313" key="4">
    <source>
        <dbReference type="EMBL" id="MEB3429098.1"/>
    </source>
</evidence>
<keyword evidence="4" id="KW-0032">Aminotransferase</keyword>
<dbReference type="GO" id="GO:0008483">
    <property type="term" value="F:transaminase activity"/>
    <property type="evidence" value="ECO:0007669"/>
    <property type="project" value="UniProtKB-KW"/>
</dbReference>
<evidence type="ECO:0000256" key="3">
    <source>
        <dbReference type="RuleBase" id="RU004508"/>
    </source>
</evidence>
<dbReference type="Gene3D" id="3.90.1150.10">
    <property type="entry name" value="Aspartate Aminotransferase, domain 1"/>
    <property type="match status" value="1"/>
</dbReference>
<protein>
    <submittedName>
        <fullName evidence="4">DegT/DnrJ/EryC1/StrS family aminotransferase</fullName>
        <ecNumber evidence="4">2.6.1.-</ecNumber>
    </submittedName>
</protein>
<dbReference type="CDD" id="cd00616">
    <property type="entry name" value="AHBA_syn"/>
    <property type="match status" value="1"/>
</dbReference>
<accession>A0AAW9MNJ1</accession>
<dbReference type="PIRSF" id="PIRSF000390">
    <property type="entry name" value="PLP_StrS"/>
    <property type="match status" value="1"/>
</dbReference>
<dbReference type="InterPro" id="IPR015424">
    <property type="entry name" value="PyrdxlP-dep_Trfase"/>
</dbReference>
<proteinExistence type="inferred from homology"/>
<dbReference type="EC" id="2.6.1.-" evidence="4"/>
<evidence type="ECO:0000313" key="5">
    <source>
        <dbReference type="Proteomes" id="UP001357733"/>
    </source>
</evidence>
<dbReference type="InterPro" id="IPR000653">
    <property type="entry name" value="DegT/StrS_aminotransferase"/>
</dbReference>
<comment type="similarity">
    <text evidence="3">Belongs to the DegT/DnrJ/EryC1 family.</text>
</comment>
<dbReference type="EMBL" id="JAYKOT010000003">
    <property type="protein sequence ID" value="MEB3429098.1"/>
    <property type="molecule type" value="Genomic_DNA"/>
</dbReference>
<gene>
    <name evidence="4" type="ORF">VLK81_03525</name>
</gene>
<evidence type="ECO:0000256" key="1">
    <source>
        <dbReference type="PIRSR" id="PIRSR000390-1"/>
    </source>
</evidence>
<dbReference type="RefSeq" id="WP_324619246.1">
    <property type="nucleotide sequence ID" value="NZ_JAYKOT010000003.1"/>
</dbReference>
<dbReference type="InterPro" id="IPR015421">
    <property type="entry name" value="PyrdxlP-dep_Trfase_major"/>
</dbReference>
<feature type="active site" description="Proton acceptor" evidence="1">
    <location>
        <position position="196"/>
    </location>
</feature>
<dbReference type="InterPro" id="IPR015422">
    <property type="entry name" value="PyrdxlP-dep_Trfase_small"/>
</dbReference>
<dbReference type="AlphaFoldDB" id="A0AAW9MNJ1"/>
<organism evidence="4 5">
    <name type="scientific">Citroniella saccharovorans</name>
    <dbReference type="NCBI Taxonomy" id="2053367"/>
    <lineage>
        <taxon>Bacteria</taxon>
        <taxon>Bacillati</taxon>
        <taxon>Bacillota</taxon>
        <taxon>Tissierellia</taxon>
        <taxon>Tissierellales</taxon>
        <taxon>Peptoniphilaceae</taxon>
        <taxon>Citroniella</taxon>
    </lineage>
</organism>
<dbReference type="GO" id="GO:0030170">
    <property type="term" value="F:pyridoxal phosphate binding"/>
    <property type="evidence" value="ECO:0007669"/>
    <property type="project" value="TreeGrafter"/>
</dbReference>
<sequence length="396" mass="44778">MTIKFSPPDITEQEIAEVVDTLRSGWITTGPKTKKFEEKLREYVNAERIVCLNSATASMELGLRLFGIGEGDEVITSSYTYTASASVIDHVGAKIVLCDIQKDSLEMDYEQLKKLINKNTKAIIPIDVAGIPCDYDKIMEIVNEKKDIFEPKNSYQEDLGRILVLSDSAHSFAGKYKGKNVCEIADITCYSFHAVKNLTTSEGGAIAIRRGLMDPDEFYEKIQHFSLHGQSKDALSKTRIGSWEYDILGTYYKCNMTDIVSSIGLVQLDRFKGLEKRREEIVKRYNKNFEGSKVAALNHFLEDRTSTYHLYIANIEGADEKERNRVIEELAKKDIAANVHYKPLPLLTAYKNLGFDIKDFPNAMSRYKSEITLPLHTLLTDEDVDLVSKELIKIVG</sequence>
<evidence type="ECO:0000256" key="2">
    <source>
        <dbReference type="PIRSR" id="PIRSR000390-2"/>
    </source>
</evidence>
<dbReference type="GO" id="GO:0000271">
    <property type="term" value="P:polysaccharide biosynthetic process"/>
    <property type="evidence" value="ECO:0007669"/>
    <property type="project" value="TreeGrafter"/>
</dbReference>
<keyword evidence="4" id="KW-0808">Transferase</keyword>
<dbReference type="Gene3D" id="3.40.640.10">
    <property type="entry name" value="Type I PLP-dependent aspartate aminotransferase-like (Major domain)"/>
    <property type="match status" value="1"/>
</dbReference>